<protein>
    <recommendedName>
        <fullName evidence="4">Protein sleepless</fullName>
    </recommendedName>
</protein>
<evidence type="ECO:0000256" key="1">
    <source>
        <dbReference type="SAM" id="SignalP"/>
    </source>
</evidence>
<accession>A0A834I1C0</accession>
<dbReference type="CDD" id="cd00117">
    <property type="entry name" value="TFP"/>
    <property type="match status" value="1"/>
</dbReference>
<reference evidence="2" key="1">
    <citation type="submission" date="2020-08" db="EMBL/GenBank/DDBJ databases">
        <title>Genome sequencing and assembly of the red palm weevil Rhynchophorus ferrugineus.</title>
        <authorList>
            <person name="Dias G.B."/>
            <person name="Bergman C.M."/>
            <person name="Manee M."/>
        </authorList>
    </citation>
    <scope>NUCLEOTIDE SEQUENCE</scope>
    <source>
        <strain evidence="2">AA-2017</strain>
        <tissue evidence="2">Whole larva</tissue>
    </source>
</reference>
<evidence type="ECO:0000313" key="2">
    <source>
        <dbReference type="EMBL" id="KAF7272094.1"/>
    </source>
</evidence>
<sequence>MQIICICVTLFSVIVCVSSSSNLSCYQCVKPTEAECGLEDLKPCSSRYDRCAIHITKSKVTGLEVRRECGLAPCLFDDEMAAKGLGMNCDRSKEDYMCTSCCKGNGCNKNNHVIRDFIPPYVMSDTDTNFKK</sequence>
<feature type="signal peptide" evidence="1">
    <location>
        <begin position="1"/>
        <end position="19"/>
    </location>
</feature>
<proteinExistence type="predicted"/>
<name>A0A834I1C0_RHYFE</name>
<dbReference type="EMBL" id="JAACXV010013855">
    <property type="protein sequence ID" value="KAF7272094.1"/>
    <property type="molecule type" value="Genomic_DNA"/>
</dbReference>
<gene>
    <name evidence="2" type="ORF">GWI33_015097</name>
</gene>
<evidence type="ECO:0000313" key="3">
    <source>
        <dbReference type="Proteomes" id="UP000625711"/>
    </source>
</evidence>
<organism evidence="2 3">
    <name type="scientific">Rhynchophorus ferrugineus</name>
    <name type="common">Red palm weevil</name>
    <name type="synonym">Curculio ferrugineus</name>
    <dbReference type="NCBI Taxonomy" id="354439"/>
    <lineage>
        <taxon>Eukaryota</taxon>
        <taxon>Metazoa</taxon>
        <taxon>Ecdysozoa</taxon>
        <taxon>Arthropoda</taxon>
        <taxon>Hexapoda</taxon>
        <taxon>Insecta</taxon>
        <taxon>Pterygota</taxon>
        <taxon>Neoptera</taxon>
        <taxon>Endopterygota</taxon>
        <taxon>Coleoptera</taxon>
        <taxon>Polyphaga</taxon>
        <taxon>Cucujiformia</taxon>
        <taxon>Curculionidae</taxon>
        <taxon>Dryophthorinae</taxon>
        <taxon>Rhynchophorus</taxon>
    </lineage>
</organism>
<dbReference type="Proteomes" id="UP000625711">
    <property type="component" value="Unassembled WGS sequence"/>
</dbReference>
<keyword evidence="1" id="KW-0732">Signal</keyword>
<dbReference type="AlphaFoldDB" id="A0A834I1C0"/>
<dbReference type="SUPFAM" id="SSF57302">
    <property type="entry name" value="Snake toxin-like"/>
    <property type="match status" value="1"/>
</dbReference>
<dbReference type="InterPro" id="IPR045860">
    <property type="entry name" value="Snake_toxin-like_sf"/>
</dbReference>
<keyword evidence="3" id="KW-1185">Reference proteome</keyword>
<dbReference type="OrthoDB" id="8177818at2759"/>
<comment type="caution">
    <text evidence="2">The sequence shown here is derived from an EMBL/GenBank/DDBJ whole genome shotgun (WGS) entry which is preliminary data.</text>
</comment>
<feature type="chain" id="PRO_5032697300" description="Protein sleepless" evidence="1">
    <location>
        <begin position="20"/>
        <end position="132"/>
    </location>
</feature>
<evidence type="ECO:0008006" key="4">
    <source>
        <dbReference type="Google" id="ProtNLM"/>
    </source>
</evidence>